<protein>
    <submittedName>
        <fullName evidence="7">Uncharacterized protein</fullName>
    </submittedName>
</protein>
<evidence type="ECO:0000313" key="8">
    <source>
        <dbReference type="Proteomes" id="UP000077143"/>
    </source>
</evidence>
<dbReference type="KEGG" id="madi:A7U43_25645"/>
<feature type="transmembrane region" description="Helical" evidence="6">
    <location>
        <begin position="24"/>
        <end position="47"/>
    </location>
</feature>
<comment type="subcellular location">
    <subcellularLocation>
        <location evidence="1">Cell membrane</location>
        <topology evidence="1">Multi-pass membrane protein</topology>
    </subcellularLocation>
</comment>
<evidence type="ECO:0000256" key="5">
    <source>
        <dbReference type="ARBA" id="ARBA00023136"/>
    </source>
</evidence>
<dbReference type="Proteomes" id="UP000077143">
    <property type="component" value="Chromosome"/>
</dbReference>
<feature type="transmembrane region" description="Helical" evidence="6">
    <location>
        <begin position="274"/>
        <end position="295"/>
    </location>
</feature>
<keyword evidence="5 6" id="KW-0472">Membrane</keyword>
<dbReference type="InterPro" id="IPR050833">
    <property type="entry name" value="Poly_Biosynth_Transport"/>
</dbReference>
<gene>
    <name evidence="7" type="ORF">A7U43_25645</name>
</gene>
<evidence type="ECO:0000313" key="7">
    <source>
        <dbReference type="EMBL" id="ANE82189.1"/>
    </source>
</evidence>
<evidence type="ECO:0000256" key="1">
    <source>
        <dbReference type="ARBA" id="ARBA00004651"/>
    </source>
</evidence>
<name>A0A172USR3_9MYCO</name>
<feature type="transmembrane region" description="Helical" evidence="6">
    <location>
        <begin position="93"/>
        <end position="118"/>
    </location>
</feature>
<feature type="transmembrane region" description="Helical" evidence="6">
    <location>
        <begin position="301"/>
        <end position="325"/>
    </location>
</feature>
<keyword evidence="2" id="KW-1003">Cell membrane</keyword>
<dbReference type="Pfam" id="PF01943">
    <property type="entry name" value="Polysacc_synt"/>
    <property type="match status" value="1"/>
</dbReference>
<accession>A0A172USR3</accession>
<feature type="transmembrane region" description="Helical" evidence="6">
    <location>
        <begin position="337"/>
        <end position="354"/>
    </location>
</feature>
<dbReference type="GO" id="GO:0005886">
    <property type="term" value="C:plasma membrane"/>
    <property type="evidence" value="ECO:0007669"/>
    <property type="project" value="UniProtKB-SubCell"/>
</dbReference>
<dbReference type="PANTHER" id="PTHR30250:SF11">
    <property type="entry name" value="O-ANTIGEN TRANSPORTER-RELATED"/>
    <property type="match status" value="1"/>
</dbReference>
<evidence type="ECO:0000256" key="6">
    <source>
        <dbReference type="SAM" id="Phobius"/>
    </source>
</evidence>
<dbReference type="AlphaFoldDB" id="A0A172USR3"/>
<evidence type="ECO:0000256" key="2">
    <source>
        <dbReference type="ARBA" id="ARBA00022475"/>
    </source>
</evidence>
<dbReference type="STRING" id="1682113.A7U43_25645"/>
<feature type="transmembrane region" description="Helical" evidence="6">
    <location>
        <begin position="360"/>
        <end position="380"/>
    </location>
</feature>
<sequence>MMLVTQILLANSLGVIDRGTVAAATAPLLLAVALLTLGLPESLTHFVAQAGAGRLTRQFLISLIALGVSGTIGMLAIVVVARPLSAGDNHLAGLIVIASAALVPALLTAALRGVAYGAHQWWLVMIERTLSAVLQLSAVGALFINGWLTPTTATVAIATTTFAGAVVYLLAPRWWTAIRGTTTSSQPTPSLHRVVSYAWQLWVGSSAGVVLSRLDQVMMTPLAGVDQLGVYVVAVNVSNVALLFNSAVSQVMFAVESGAPSTARIGRAARISTLATALVAVTLAAASPWMIPLLFGREFAPAAPIVAVLLLSIMLGIPGSVAGAALSARGRPGLRSLALTIAMVLYIVAMFLLVPPYGALGAAFAMLAGTTAPYLCIYWLHRHCGVPLAEFYQFRASDLDVFRRRSD</sequence>
<evidence type="ECO:0000256" key="4">
    <source>
        <dbReference type="ARBA" id="ARBA00022989"/>
    </source>
</evidence>
<reference evidence="7 8" key="1">
    <citation type="submission" date="2016-05" db="EMBL/GenBank/DDBJ databases">
        <title>Complete genome sequence of a phthalic acid esters degrading Mycobacterium sp. YC-RL4.</title>
        <authorList>
            <person name="Ren L."/>
            <person name="Fan S."/>
            <person name="Ruth N."/>
            <person name="Jia Y."/>
            <person name="Wang J."/>
            <person name="Qiao C."/>
        </authorList>
    </citation>
    <scope>NUCLEOTIDE SEQUENCE [LARGE SCALE GENOMIC DNA]</scope>
    <source>
        <strain evidence="7 8">YC-RL4</strain>
    </source>
</reference>
<keyword evidence="3 6" id="KW-0812">Transmembrane</keyword>
<feature type="transmembrane region" description="Helical" evidence="6">
    <location>
        <begin position="130"/>
        <end position="148"/>
    </location>
</feature>
<dbReference type="EMBL" id="CP015596">
    <property type="protein sequence ID" value="ANE82189.1"/>
    <property type="molecule type" value="Genomic_DNA"/>
</dbReference>
<dbReference type="PANTHER" id="PTHR30250">
    <property type="entry name" value="PST FAMILY PREDICTED COLANIC ACID TRANSPORTER"/>
    <property type="match status" value="1"/>
</dbReference>
<feature type="transmembrane region" description="Helical" evidence="6">
    <location>
        <begin position="59"/>
        <end position="81"/>
    </location>
</feature>
<organism evidence="7 8">
    <name type="scientific">Mycobacterium adipatum</name>
    <dbReference type="NCBI Taxonomy" id="1682113"/>
    <lineage>
        <taxon>Bacteria</taxon>
        <taxon>Bacillati</taxon>
        <taxon>Actinomycetota</taxon>
        <taxon>Actinomycetes</taxon>
        <taxon>Mycobacteriales</taxon>
        <taxon>Mycobacteriaceae</taxon>
        <taxon>Mycobacterium</taxon>
    </lineage>
</organism>
<dbReference type="InterPro" id="IPR002797">
    <property type="entry name" value="Polysacc_synth"/>
</dbReference>
<evidence type="ECO:0000256" key="3">
    <source>
        <dbReference type="ARBA" id="ARBA00022692"/>
    </source>
</evidence>
<feature type="transmembrane region" description="Helical" evidence="6">
    <location>
        <begin position="154"/>
        <end position="171"/>
    </location>
</feature>
<keyword evidence="8" id="KW-1185">Reference proteome</keyword>
<keyword evidence="4 6" id="KW-1133">Transmembrane helix</keyword>
<proteinExistence type="predicted"/>